<dbReference type="EMBL" id="CP036263">
    <property type="protein sequence ID" value="QDS99093.1"/>
    <property type="molecule type" value="Genomic_DNA"/>
</dbReference>
<dbReference type="SUPFAM" id="SSF56529">
    <property type="entry name" value="FAH"/>
    <property type="match status" value="1"/>
</dbReference>
<dbReference type="InterPro" id="IPR050772">
    <property type="entry name" value="Hydratase-Decarb/MhpD_sf"/>
</dbReference>
<dbReference type="Gene3D" id="3.90.850.10">
    <property type="entry name" value="Fumarylacetoacetase-like, C-terminal domain"/>
    <property type="match status" value="1"/>
</dbReference>
<proteinExistence type="predicted"/>
<gene>
    <name evidence="1" type="primary">tesE</name>
    <name evidence="1" type="ORF">HG15A2_23830</name>
</gene>
<dbReference type="GO" id="GO:0034856">
    <property type="term" value="F:2-hydroxyhexa-2,4-dienoate hydratase activity"/>
    <property type="evidence" value="ECO:0007669"/>
    <property type="project" value="UniProtKB-EC"/>
</dbReference>
<dbReference type="InterPro" id="IPR036663">
    <property type="entry name" value="Fumarylacetoacetase_C_sf"/>
</dbReference>
<accession>A0A517MW40</accession>
<evidence type="ECO:0000313" key="2">
    <source>
        <dbReference type="Proteomes" id="UP000319852"/>
    </source>
</evidence>
<organism evidence="1 2">
    <name type="scientific">Adhaeretor mobilis</name>
    <dbReference type="NCBI Taxonomy" id="1930276"/>
    <lineage>
        <taxon>Bacteria</taxon>
        <taxon>Pseudomonadati</taxon>
        <taxon>Planctomycetota</taxon>
        <taxon>Planctomycetia</taxon>
        <taxon>Pirellulales</taxon>
        <taxon>Lacipirellulaceae</taxon>
        <taxon>Adhaeretor</taxon>
    </lineage>
</organism>
<dbReference type="AlphaFoldDB" id="A0A517MW40"/>
<dbReference type="EC" id="4.2.1.132" evidence="1"/>
<protein>
    <submittedName>
        <fullName evidence="1">2-hydroxyhexa-2,4-dienoate hydratase</fullName>
        <ecNumber evidence="1">4.2.1.132</ecNumber>
    </submittedName>
</protein>
<name>A0A517MW40_9BACT</name>
<evidence type="ECO:0000313" key="1">
    <source>
        <dbReference type="EMBL" id="QDS99093.1"/>
    </source>
</evidence>
<keyword evidence="2" id="KW-1185">Reference proteome</keyword>
<dbReference type="Proteomes" id="UP000319852">
    <property type="component" value="Chromosome"/>
</dbReference>
<dbReference type="GO" id="GO:0008684">
    <property type="term" value="F:2-oxopent-4-enoate hydratase activity"/>
    <property type="evidence" value="ECO:0007669"/>
    <property type="project" value="TreeGrafter"/>
</dbReference>
<dbReference type="KEGG" id="amob:HG15A2_23830"/>
<dbReference type="PANTHER" id="PTHR30143:SF0">
    <property type="entry name" value="2-KETO-4-PENTENOATE HYDRATASE"/>
    <property type="match status" value="1"/>
</dbReference>
<keyword evidence="1" id="KW-0456">Lyase</keyword>
<dbReference type="GO" id="GO:0005737">
    <property type="term" value="C:cytoplasm"/>
    <property type="evidence" value="ECO:0007669"/>
    <property type="project" value="TreeGrafter"/>
</dbReference>
<reference evidence="1 2" key="1">
    <citation type="submission" date="2019-02" db="EMBL/GenBank/DDBJ databases">
        <title>Deep-cultivation of Planctomycetes and their phenomic and genomic characterization uncovers novel biology.</title>
        <authorList>
            <person name="Wiegand S."/>
            <person name="Jogler M."/>
            <person name="Boedeker C."/>
            <person name="Pinto D."/>
            <person name="Vollmers J."/>
            <person name="Rivas-Marin E."/>
            <person name="Kohn T."/>
            <person name="Peeters S.H."/>
            <person name="Heuer A."/>
            <person name="Rast P."/>
            <person name="Oberbeckmann S."/>
            <person name="Bunk B."/>
            <person name="Jeske O."/>
            <person name="Meyerdierks A."/>
            <person name="Storesund J.E."/>
            <person name="Kallscheuer N."/>
            <person name="Luecker S."/>
            <person name="Lage O.M."/>
            <person name="Pohl T."/>
            <person name="Merkel B.J."/>
            <person name="Hornburger P."/>
            <person name="Mueller R.-W."/>
            <person name="Bruemmer F."/>
            <person name="Labrenz M."/>
            <person name="Spormann A.M."/>
            <person name="Op den Camp H."/>
            <person name="Overmann J."/>
            <person name="Amann R."/>
            <person name="Jetten M.S.M."/>
            <person name="Mascher T."/>
            <person name="Medema M.H."/>
            <person name="Devos D.P."/>
            <person name="Kaster A.-K."/>
            <person name="Ovreas L."/>
            <person name="Rohde M."/>
            <person name="Galperin M.Y."/>
            <person name="Jogler C."/>
        </authorList>
    </citation>
    <scope>NUCLEOTIDE SEQUENCE [LARGE SCALE GENOMIC DNA]</scope>
    <source>
        <strain evidence="1 2">HG15A2</strain>
    </source>
</reference>
<sequence length="322" mass="34693">MRLVSSSDNICRLFIITLAIAVTSIASSDAYVDAEEPIRDITELLPSDANLDAIVEHLLQARRNAGVTRGLALQLRDLSRERAYMIQMALLDKLLSDGEKLIGWKMGGTLTTTPEDTPDPIFGFVLASDEYRSGSTVPVSRLAMNTTHVEAEIGFWIGNDLPGPKVNRKELESAIAGVGGTSELISVRVRAADGSRKASTELAITDGVAHGGIILPQKWASLSQTNLLKESSRVKINNKEIAKGHAKDMMNGDPLAAVMALANSLPKYGRHLRKGQVVIIGSMLASPPAKAGDRAEILFSTFDPLNVSFIEHNASADLPERE</sequence>
<dbReference type="PANTHER" id="PTHR30143">
    <property type="entry name" value="ACID HYDRATASE"/>
    <property type="match status" value="1"/>
</dbReference>